<dbReference type="Pfam" id="PF04773">
    <property type="entry name" value="FecR"/>
    <property type="match status" value="1"/>
</dbReference>
<feature type="domain" description="FecR protein" evidence="2">
    <location>
        <begin position="124"/>
        <end position="199"/>
    </location>
</feature>
<dbReference type="InterPro" id="IPR006860">
    <property type="entry name" value="FecR"/>
</dbReference>
<evidence type="ECO:0000259" key="2">
    <source>
        <dbReference type="Pfam" id="PF04773"/>
    </source>
</evidence>
<dbReference type="Proteomes" id="UP000185003">
    <property type="component" value="Unassembled WGS sequence"/>
</dbReference>
<accession>A0A1N6H4P5</accession>
<dbReference type="GO" id="GO:0016989">
    <property type="term" value="F:sigma factor antagonist activity"/>
    <property type="evidence" value="ECO:0007669"/>
    <property type="project" value="TreeGrafter"/>
</dbReference>
<evidence type="ECO:0000256" key="1">
    <source>
        <dbReference type="SAM" id="Phobius"/>
    </source>
</evidence>
<evidence type="ECO:0000313" key="3">
    <source>
        <dbReference type="EMBL" id="SIO14733.1"/>
    </source>
</evidence>
<dbReference type="InterPro" id="IPR012373">
    <property type="entry name" value="Ferrdict_sens_TM"/>
</dbReference>
<proteinExistence type="predicted"/>
<gene>
    <name evidence="3" type="ORF">SAMN04488055_3174</name>
</gene>
<dbReference type="PANTHER" id="PTHR30273:SF2">
    <property type="entry name" value="PROTEIN FECR"/>
    <property type="match status" value="1"/>
</dbReference>
<dbReference type="RefSeq" id="WP_074240157.1">
    <property type="nucleotide sequence ID" value="NZ_FSRA01000001.1"/>
</dbReference>
<dbReference type="STRING" id="536979.SAMN04488055_3174"/>
<dbReference type="Gene3D" id="2.60.120.1440">
    <property type="match status" value="1"/>
</dbReference>
<dbReference type="EMBL" id="FSRA01000001">
    <property type="protein sequence ID" value="SIO14733.1"/>
    <property type="molecule type" value="Genomic_DNA"/>
</dbReference>
<keyword evidence="4" id="KW-1185">Reference proteome</keyword>
<reference evidence="3 4" key="1">
    <citation type="submission" date="2016-11" db="EMBL/GenBank/DDBJ databases">
        <authorList>
            <person name="Jaros S."/>
            <person name="Januszkiewicz K."/>
            <person name="Wedrychowicz H."/>
        </authorList>
    </citation>
    <scope>NUCLEOTIDE SEQUENCE [LARGE SCALE GENOMIC DNA]</scope>
    <source>
        <strain evidence="3 4">DSM 24787</strain>
    </source>
</reference>
<dbReference type="Gene3D" id="3.55.50.30">
    <property type="match status" value="1"/>
</dbReference>
<dbReference type="OrthoDB" id="649099at2"/>
<dbReference type="PANTHER" id="PTHR30273">
    <property type="entry name" value="PERIPLASMIC SIGNAL SENSOR AND SIGMA FACTOR ACTIVATOR FECR-RELATED"/>
    <property type="match status" value="1"/>
</dbReference>
<sequence length="312" mass="34678">MMQEIDYNLLVNVIDGNATPEEMTLVETWLSASEENRELYFRVKDILDQQKAHTLNIDTAAAWEDVTRQLKERTRVKRMKWLKYAAMIAVLILAGGLATYFNSGRRSPAPEMQLVQTTTLQSKVLPDGTKVWLKAGGTLSYRSSFGKGDRDIWVTGTAFFDVAKEETPFNIHAANMEIAVLGTSFTIHEKAIIVNSGKVKATAQGQEMLVLPNERVQITTAGLQKDKVNAQIYGAWKDGDYQFDNTTIDELKDMINSNYGLDVTVISPSEFKGSAISGYMKIADEASLVKILSAMLNASIIRKGDILTIQPK</sequence>
<keyword evidence="1" id="KW-1133">Transmembrane helix</keyword>
<evidence type="ECO:0000313" key="4">
    <source>
        <dbReference type="Proteomes" id="UP000185003"/>
    </source>
</evidence>
<name>A0A1N6H4P5_9BACT</name>
<dbReference type="AlphaFoldDB" id="A0A1N6H4P5"/>
<dbReference type="PIRSF" id="PIRSF018266">
    <property type="entry name" value="FecR"/>
    <property type="match status" value="1"/>
</dbReference>
<organism evidence="3 4">
    <name type="scientific">Chitinophaga niabensis</name>
    <dbReference type="NCBI Taxonomy" id="536979"/>
    <lineage>
        <taxon>Bacteria</taxon>
        <taxon>Pseudomonadati</taxon>
        <taxon>Bacteroidota</taxon>
        <taxon>Chitinophagia</taxon>
        <taxon>Chitinophagales</taxon>
        <taxon>Chitinophagaceae</taxon>
        <taxon>Chitinophaga</taxon>
    </lineage>
</organism>
<feature type="transmembrane region" description="Helical" evidence="1">
    <location>
        <begin position="81"/>
        <end position="101"/>
    </location>
</feature>
<protein>
    <submittedName>
        <fullName evidence="3">Ferric-dicitrate binding protein FerR, regulates iron transport through sigma-19</fullName>
    </submittedName>
</protein>
<keyword evidence="1" id="KW-0812">Transmembrane</keyword>
<keyword evidence="1" id="KW-0472">Membrane</keyword>